<feature type="non-terminal residue" evidence="1">
    <location>
        <position position="1"/>
    </location>
</feature>
<sequence length="72" mass="7998">TVYSPPPLHGNHTTIRGLKISQQTLIDIVLHPRWDNCEKGESRLVCGMGGVVEAERETGWVQGGEVMEGRDR</sequence>
<reference evidence="1 2" key="1">
    <citation type="submission" date="2024-02" db="EMBL/GenBank/DDBJ databases">
        <authorList>
            <person name="Vignale AGUSTIN F."/>
            <person name="Sosa J E."/>
            <person name="Modenutti C."/>
        </authorList>
    </citation>
    <scope>NUCLEOTIDE SEQUENCE [LARGE SCALE GENOMIC DNA]</scope>
</reference>
<proteinExistence type="predicted"/>
<gene>
    <name evidence="1" type="ORF">ILEXP_LOCUS29118</name>
</gene>
<dbReference type="AlphaFoldDB" id="A0ABC8SX04"/>
<keyword evidence="2" id="KW-1185">Reference proteome</keyword>
<comment type="caution">
    <text evidence="1">The sequence shown here is derived from an EMBL/GenBank/DDBJ whole genome shotgun (WGS) entry which is preliminary data.</text>
</comment>
<accession>A0ABC8SX04</accession>
<organism evidence="1 2">
    <name type="scientific">Ilex paraguariensis</name>
    <name type="common">yerba mate</name>
    <dbReference type="NCBI Taxonomy" id="185542"/>
    <lineage>
        <taxon>Eukaryota</taxon>
        <taxon>Viridiplantae</taxon>
        <taxon>Streptophyta</taxon>
        <taxon>Embryophyta</taxon>
        <taxon>Tracheophyta</taxon>
        <taxon>Spermatophyta</taxon>
        <taxon>Magnoliopsida</taxon>
        <taxon>eudicotyledons</taxon>
        <taxon>Gunneridae</taxon>
        <taxon>Pentapetalae</taxon>
        <taxon>asterids</taxon>
        <taxon>campanulids</taxon>
        <taxon>Aquifoliales</taxon>
        <taxon>Aquifoliaceae</taxon>
        <taxon>Ilex</taxon>
    </lineage>
</organism>
<evidence type="ECO:0000313" key="2">
    <source>
        <dbReference type="Proteomes" id="UP001642360"/>
    </source>
</evidence>
<protein>
    <submittedName>
        <fullName evidence="1">Uncharacterized protein</fullName>
    </submittedName>
</protein>
<evidence type="ECO:0000313" key="1">
    <source>
        <dbReference type="EMBL" id="CAK9160365.1"/>
    </source>
</evidence>
<dbReference type="Proteomes" id="UP001642360">
    <property type="component" value="Unassembled WGS sequence"/>
</dbReference>
<name>A0ABC8SX04_9AQUA</name>
<dbReference type="EMBL" id="CAUOFW020003503">
    <property type="protein sequence ID" value="CAK9160365.1"/>
    <property type="molecule type" value="Genomic_DNA"/>
</dbReference>